<evidence type="ECO:0000313" key="3">
    <source>
        <dbReference type="EMBL" id="CAF4188831.1"/>
    </source>
</evidence>
<gene>
    <name evidence="3" type="ORF">FNK824_LOCUS35633</name>
    <name evidence="2" type="ORF">OTI717_LOCUS36542</name>
    <name evidence="1" type="ORF">RFH988_LOCUS31448</name>
</gene>
<organism evidence="2 4">
    <name type="scientific">Rotaria sordida</name>
    <dbReference type="NCBI Taxonomy" id="392033"/>
    <lineage>
        <taxon>Eukaryota</taxon>
        <taxon>Metazoa</taxon>
        <taxon>Spiralia</taxon>
        <taxon>Gnathifera</taxon>
        <taxon>Rotifera</taxon>
        <taxon>Eurotatoria</taxon>
        <taxon>Bdelloidea</taxon>
        <taxon>Philodinida</taxon>
        <taxon>Philodinidae</taxon>
        <taxon>Rotaria</taxon>
    </lineage>
</organism>
<proteinExistence type="predicted"/>
<evidence type="ECO:0000313" key="2">
    <source>
        <dbReference type="EMBL" id="CAF4157445.1"/>
    </source>
</evidence>
<reference evidence="2" key="1">
    <citation type="submission" date="2021-02" db="EMBL/GenBank/DDBJ databases">
        <authorList>
            <person name="Nowell W R."/>
        </authorList>
    </citation>
    <scope>NUCLEOTIDE SEQUENCE</scope>
</reference>
<dbReference type="Proteomes" id="UP000663874">
    <property type="component" value="Unassembled WGS sequence"/>
</dbReference>
<accession>A0A819YR42</accession>
<dbReference type="OrthoDB" id="6041438at2759"/>
<dbReference type="Proteomes" id="UP000663882">
    <property type="component" value="Unassembled WGS sequence"/>
</dbReference>
<protein>
    <submittedName>
        <fullName evidence="2">Uncharacterized protein</fullName>
    </submittedName>
</protein>
<dbReference type="EMBL" id="CAJOBE010015353">
    <property type="protein sequence ID" value="CAF4188831.1"/>
    <property type="molecule type" value="Genomic_DNA"/>
</dbReference>
<sequence length="150" mass="16463">MQYQPSSSLQDRNLWAPYQRDHLSNGDKIALNKLYPPVVGFGGWTPRQGTTGLYYCGRHNMEDNNSPFAKIGVNGYCGANKGPNCPTCRHYGGIQERHNDEGRKAKQGETGLFYCGVKLTSKKSDASSNVDDVCGPNNGPNCKSCSRLLD</sequence>
<dbReference type="AlphaFoldDB" id="A0A819YR42"/>
<name>A0A819YR42_9BILA</name>
<dbReference type="EMBL" id="CAJNOO010003386">
    <property type="protein sequence ID" value="CAF1334575.1"/>
    <property type="molecule type" value="Genomic_DNA"/>
</dbReference>
<evidence type="ECO:0000313" key="4">
    <source>
        <dbReference type="Proteomes" id="UP000663823"/>
    </source>
</evidence>
<comment type="caution">
    <text evidence="2">The sequence shown here is derived from an EMBL/GenBank/DDBJ whole genome shotgun (WGS) entry which is preliminary data.</text>
</comment>
<dbReference type="Proteomes" id="UP000663823">
    <property type="component" value="Unassembled WGS sequence"/>
</dbReference>
<evidence type="ECO:0000313" key="1">
    <source>
        <dbReference type="EMBL" id="CAF1334575.1"/>
    </source>
</evidence>
<dbReference type="EMBL" id="CAJOAX010015691">
    <property type="protein sequence ID" value="CAF4157445.1"/>
    <property type="molecule type" value="Genomic_DNA"/>
</dbReference>